<accession>A0A0P6X822</accession>
<reference evidence="1 2" key="1">
    <citation type="submission" date="2015-07" db="EMBL/GenBank/DDBJ databases">
        <title>Genome sequence of Leptolinea tardivitalis DSM 16556.</title>
        <authorList>
            <person name="Hemp J."/>
            <person name="Ward L.M."/>
            <person name="Pace L.A."/>
            <person name="Fischer W.W."/>
        </authorList>
    </citation>
    <scope>NUCLEOTIDE SEQUENCE [LARGE SCALE GENOMIC DNA]</scope>
    <source>
        <strain evidence="1 2">YMTK-2</strain>
    </source>
</reference>
<comment type="caution">
    <text evidence="1">The sequence shown here is derived from an EMBL/GenBank/DDBJ whole genome shotgun (WGS) entry which is preliminary data.</text>
</comment>
<proteinExistence type="predicted"/>
<dbReference type="AlphaFoldDB" id="A0A0P6X822"/>
<protein>
    <submittedName>
        <fullName evidence="1">Uncharacterized protein</fullName>
    </submittedName>
</protein>
<keyword evidence="2" id="KW-1185">Reference proteome</keyword>
<evidence type="ECO:0000313" key="1">
    <source>
        <dbReference type="EMBL" id="KPL71320.1"/>
    </source>
</evidence>
<dbReference type="EMBL" id="LGCK01000011">
    <property type="protein sequence ID" value="KPL71320.1"/>
    <property type="molecule type" value="Genomic_DNA"/>
</dbReference>
<gene>
    <name evidence="1" type="ORF">ADM99_11520</name>
</gene>
<name>A0A0P6X822_9CHLR</name>
<sequence>MKALEELVNTKRSRLGFHYYPNSLHYSEKDAEIWIPQLDSLGAGWLVLISESDRAIPEAFFSALKDAQIEPVVQFTQGLEKRLETTDMRTLLQAYSRWGVHTVSFFDRPNSRSSWPVSEWAQNGLVERFLDRYIPLASLAIECDIVPLFPALEPGGNFWDTAFLSLALQSLARRNRADLLDNLVLTAYGWTHNKSLNWGAGGPERWPDARPYFTPPGEEDQMGFRAYEWYMAVASEIVHKNVPIIMMGVGVPHEPQSPVHKDWPDEKHTDICLAITQLLRGEPASDPENPTNPLEPLSNSVLAANFWLLTDETGSEHAADAWFRPDGSTRQIVNEIKGKSNQSKTLRAEMPPENVKSVDTAKDHPIEHYLLLPSYEWGVADWHLDVIRPFVKKYRPTIGFSLEQASLAVKVTVIGNTQSFSDEQLDLLRNAGCQVERISGDGTSIATQLQER</sequence>
<dbReference type="Proteomes" id="UP000050430">
    <property type="component" value="Unassembled WGS sequence"/>
</dbReference>
<dbReference type="STRING" id="229920.ADM99_11520"/>
<organism evidence="1 2">
    <name type="scientific">Leptolinea tardivitalis</name>
    <dbReference type="NCBI Taxonomy" id="229920"/>
    <lineage>
        <taxon>Bacteria</taxon>
        <taxon>Bacillati</taxon>
        <taxon>Chloroflexota</taxon>
        <taxon>Anaerolineae</taxon>
        <taxon>Anaerolineales</taxon>
        <taxon>Anaerolineaceae</taxon>
        <taxon>Leptolinea</taxon>
    </lineage>
</organism>
<evidence type="ECO:0000313" key="2">
    <source>
        <dbReference type="Proteomes" id="UP000050430"/>
    </source>
</evidence>
<dbReference type="OrthoDB" id="154259at2"/>
<dbReference type="RefSeq" id="WP_062423445.1">
    <property type="nucleotide sequence ID" value="NZ_BBYA01000015.1"/>
</dbReference>